<evidence type="ECO:0000256" key="1">
    <source>
        <dbReference type="SAM" id="MobiDB-lite"/>
    </source>
</evidence>
<dbReference type="EMBL" id="NEDP02000817">
    <property type="protein sequence ID" value="OWF54932.1"/>
    <property type="molecule type" value="Genomic_DNA"/>
</dbReference>
<proteinExistence type="predicted"/>
<keyword evidence="3" id="KW-1185">Reference proteome</keyword>
<gene>
    <name evidence="2" type="ORF">KP79_PYT00271</name>
</gene>
<organism evidence="2 3">
    <name type="scientific">Mizuhopecten yessoensis</name>
    <name type="common">Japanese scallop</name>
    <name type="synonym">Patinopecten yessoensis</name>
    <dbReference type="NCBI Taxonomy" id="6573"/>
    <lineage>
        <taxon>Eukaryota</taxon>
        <taxon>Metazoa</taxon>
        <taxon>Spiralia</taxon>
        <taxon>Lophotrochozoa</taxon>
        <taxon>Mollusca</taxon>
        <taxon>Bivalvia</taxon>
        <taxon>Autobranchia</taxon>
        <taxon>Pteriomorphia</taxon>
        <taxon>Pectinida</taxon>
        <taxon>Pectinoidea</taxon>
        <taxon>Pectinidae</taxon>
        <taxon>Mizuhopecten</taxon>
    </lineage>
</organism>
<evidence type="ECO:0000313" key="2">
    <source>
        <dbReference type="EMBL" id="OWF54932.1"/>
    </source>
</evidence>
<reference evidence="2 3" key="1">
    <citation type="journal article" date="2017" name="Nat. Ecol. Evol.">
        <title>Scallop genome provides insights into evolution of bilaterian karyotype and development.</title>
        <authorList>
            <person name="Wang S."/>
            <person name="Zhang J."/>
            <person name="Jiao W."/>
            <person name="Li J."/>
            <person name="Xun X."/>
            <person name="Sun Y."/>
            <person name="Guo X."/>
            <person name="Huan P."/>
            <person name="Dong B."/>
            <person name="Zhang L."/>
            <person name="Hu X."/>
            <person name="Sun X."/>
            <person name="Wang J."/>
            <person name="Zhao C."/>
            <person name="Wang Y."/>
            <person name="Wang D."/>
            <person name="Huang X."/>
            <person name="Wang R."/>
            <person name="Lv J."/>
            <person name="Li Y."/>
            <person name="Zhang Z."/>
            <person name="Liu B."/>
            <person name="Lu W."/>
            <person name="Hui Y."/>
            <person name="Liang J."/>
            <person name="Zhou Z."/>
            <person name="Hou R."/>
            <person name="Li X."/>
            <person name="Liu Y."/>
            <person name="Li H."/>
            <person name="Ning X."/>
            <person name="Lin Y."/>
            <person name="Zhao L."/>
            <person name="Xing Q."/>
            <person name="Dou J."/>
            <person name="Li Y."/>
            <person name="Mao J."/>
            <person name="Guo H."/>
            <person name="Dou H."/>
            <person name="Li T."/>
            <person name="Mu C."/>
            <person name="Jiang W."/>
            <person name="Fu Q."/>
            <person name="Fu X."/>
            <person name="Miao Y."/>
            <person name="Liu J."/>
            <person name="Yu Q."/>
            <person name="Li R."/>
            <person name="Liao H."/>
            <person name="Li X."/>
            <person name="Kong Y."/>
            <person name="Jiang Z."/>
            <person name="Chourrout D."/>
            <person name="Li R."/>
            <person name="Bao Z."/>
        </authorList>
    </citation>
    <scope>NUCLEOTIDE SEQUENCE [LARGE SCALE GENOMIC DNA]</scope>
    <source>
        <strain evidence="2 3">PY_sf001</strain>
    </source>
</reference>
<dbReference type="Proteomes" id="UP000242188">
    <property type="component" value="Unassembled WGS sequence"/>
</dbReference>
<feature type="region of interest" description="Disordered" evidence="1">
    <location>
        <begin position="24"/>
        <end position="81"/>
    </location>
</feature>
<comment type="caution">
    <text evidence="2">The sequence shown here is derived from an EMBL/GenBank/DDBJ whole genome shotgun (WGS) entry which is preliminary data.</text>
</comment>
<feature type="compositionally biased region" description="Polar residues" evidence="1">
    <location>
        <begin position="102"/>
        <end position="111"/>
    </location>
</feature>
<feature type="compositionally biased region" description="Basic residues" evidence="1">
    <location>
        <begin position="112"/>
        <end position="122"/>
    </location>
</feature>
<accession>A0A210R1S5</accession>
<evidence type="ECO:0000313" key="3">
    <source>
        <dbReference type="Proteomes" id="UP000242188"/>
    </source>
</evidence>
<sequence>MFPKIVNKSFFDTKVQDQFRRQLSTMTGGRGDMIGLGLSDEEKQEDETSEGEATKENGEKKSKKRDKSKKQEQPIKPPFNFDLAEFLADYFSKEKTTKNSDNRSQQQTTTWKNRRKQRKGKHCTGYEI</sequence>
<feature type="region of interest" description="Disordered" evidence="1">
    <location>
        <begin position="94"/>
        <end position="128"/>
    </location>
</feature>
<protein>
    <submittedName>
        <fullName evidence="2">Uncharacterized protein</fullName>
    </submittedName>
</protein>
<name>A0A210R1S5_MIZYE</name>
<dbReference type="AlphaFoldDB" id="A0A210R1S5"/>